<name>A0A423SDX8_PENVA</name>
<dbReference type="EMBL" id="QCYY01003696">
    <property type="protein sequence ID" value="ROT62408.1"/>
    <property type="molecule type" value="Genomic_DNA"/>
</dbReference>
<keyword evidence="1" id="KW-0175">Coiled coil</keyword>
<feature type="region of interest" description="Disordered" evidence="2">
    <location>
        <begin position="1"/>
        <end position="23"/>
    </location>
</feature>
<feature type="coiled-coil region" evidence="1">
    <location>
        <begin position="144"/>
        <end position="178"/>
    </location>
</feature>
<dbReference type="PANTHER" id="PTHR12348:SF26">
    <property type="entry name" value="PROTEIN TSCT-1"/>
    <property type="match status" value="1"/>
</dbReference>
<dbReference type="GO" id="GO:0006357">
    <property type="term" value="P:regulation of transcription by RNA polymerase II"/>
    <property type="evidence" value="ECO:0007669"/>
    <property type="project" value="InterPro"/>
</dbReference>
<dbReference type="PANTHER" id="PTHR12348">
    <property type="entry name" value="TSC22"/>
    <property type="match status" value="1"/>
</dbReference>
<protein>
    <submittedName>
        <fullName evidence="3">Putative TSC22 domain family protein 4-like</fullName>
    </submittedName>
</protein>
<dbReference type="STRING" id="6689.A0A423SDX8"/>
<evidence type="ECO:0000313" key="3">
    <source>
        <dbReference type="EMBL" id="ROT62408.1"/>
    </source>
</evidence>
<dbReference type="Proteomes" id="UP000283509">
    <property type="component" value="Unassembled WGS sequence"/>
</dbReference>
<feature type="coiled-coil region" evidence="1">
    <location>
        <begin position="51"/>
        <end position="78"/>
    </location>
</feature>
<dbReference type="SUPFAM" id="SSF58026">
    <property type="entry name" value="Delta-sleep-inducing peptide immunoreactive peptide"/>
    <property type="match status" value="2"/>
</dbReference>
<proteinExistence type="predicted"/>
<dbReference type="CDD" id="cd21936">
    <property type="entry name" value="ZIP_TSC22D"/>
    <property type="match status" value="2"/>
</dbReference>
<evidence type="ECO:0000256" key="2">
    <source>
        <dbReference type="SAM" id="MobiDB-lite"/>
    </source>
</evidence>
<organism evidence="3 4">
    <name type="scientific">Penaeus vannamei</name>
    <name type="common">Whiteleg shrimp</name>
    <name type="synonym">Litopenaeus vannamei</name>
    <dbReference type="NCBI Taxonomy" id="6689"/>
    <lineage>
        <taxon>Eukaryota</taxon>
        <taxon>Metazoa</taxon>
        <taxon>Ecdysozoa</taxon>
        <taxon>Arthropoda</taxon>
        <taxon>Crustacea</taxon>
        <taxon>Multicrustacea</taxon>
        <taxon>Malacostraca</taxon>
        <taxon>Eumalacostraca</taxon>
        <taxon>Eucarida</taxon>
        <taxon>Decapoda</taxon>
        <taxon>Dendrobranchiata</taxon>
        <taxon>Penaeoidea</taxon>
        <taxon>Penaeidae</taxon>
        <taxon>Penaeus</taxon>
    </lineage>
</organism>
<dbReference type="InterPro" id="IPR000580">
    <property type="entry name" value="TSC22/Bun"/>
</dbReference>
<comment type="caution">
    <text evidence="3">The sequence shown here is derived from an EMBL/GenBank/DDBJ whole genome shotgun (WGS) entry which is preliminary data.</text>
</comment>
<keyword evidence="4" id="KW-1185">Reference proteome</keyword>
<evidence type="ECO:0000313" key="4">
    <source>
        <dbReference type="Proteomes" id="UP000283509"/>
    </source>
</evidence>
<evidence type="ECO:0000256" key="1">
    <source>
        <dbReference type="SAM" id="Coils"/>
    </source>
</evidence>
<gene>
    <name evidence="3" type="ORF">C7M84_019751</name>
</gene>
<dbReference type="Gene3D" id="1.20.5.490">
    <property type="entry name" value="Single helix bin"/>
    <property type="match status" value="2"/>
</dbReference>
<reference evidence="3 4" key="1">
    <citation type="submission" date="2018-04" db="EMBL/GenBank/DDBJ databases">
        <authorList>
            <person name="Zhang X."/>
            <person name="Yuan J."/>
            <person name="Li F."/>
            <person name="Xiang J."/>
        </authorList>
    </citation>
    <scope>NUCLEOTIDE SEQUENCE [LARGE SCALE GENOMIC DNA]</scope>
    <source>
        <tissue evidence="3">Muscle</tissue>
    </source>
</reference>
<sequence length="179" mass="20496">MADHTNCRGNTNRSRQGPASPKTTSLFIETRIEQAMELVKSHLVHAVREEMDCMRDTIVQLKMRVSQLEQENAALRSSVNNSQPRHYSTISRYMADHTNCRGNTNRSRQGPASPKTTSLFIETRIEQAMELVKSHLVHAVREEMDCMRDTIVQLKMRVSQLEQENAALRSSVNNSQSRR</sequence>
<dbReference type="OrthoDB" id="8961796at2759"/>
<dbReference type="AlphaFoldDB" id="A0A423SDX8"/>
<accession>A0A423SDX8</accession>
<dbReference type="Pfam" id="PF01166">
    <property type="entry name" value="TSC22"/>
    <property type="match status" value="2"/>
</dbReference>
<feature type="compositionally biased region" description="Polar residues" evidence="2">
    <location>
        <begin position="7"/>
        <end position="23"/>
    </location>
</feature>
<reference evidence="3 4" key="2">
    <citation type="submission" date="2019-01" db="EMBL/GenBank/DDBJ databases">
        <title>The decoding of complex shrimp genome reveals the adaptation for benthos swimmer, frequently molting mechanism and breeding impact on genome.</title>
        <authorList>
            <person name="Sun Y."/>
            <person name="Gao Y."/>
            <person name="Yu Y."/>
        </authorList>
    </citation>
    <scope>NUCLEOTIDE SEQUENCE [LARGE SCALE GENOMIC DNA]</scope>
    <source>
        <tissue evidence="3">Muscle</tissue>
    </source>
</reference>